<evidence type="ECO:0000313" key="7">
    <source>
        <dbReference type="Proteomes" id="UP000009022"/>
    </source>
</evidence>
<keyword evidence="4" id="KW-0539">Nucleus</keyword>
<dbReference type="InterPro" id="IPR005225">
    <property type="entry name" value="Small_GTP-bd"/>
</dbReference>
<dbReference type="PRINTS" id="PR00625">
    <property type="entry name" value="JDOMAIN"/>
</dbReference>
<dbReference type="FunCoup" id="B3S134">
    <property type="interactions" value="960"/>
</dbReference>
<dbReference type="CDD" id="cd06257">
    <property type="entry name" value="DnaJ"/>
    <property type="match status" value="1"/>
</dbReference>
<dbReference type="SMART" id="SM00271">
    <property type="entry name" value="DnaJ"/>
    <property type="match status" value="1"/>
</dbReference>
<keyword evidence="3" id="KW-0342">GTP-binding</keyword>
<dbReference type="FunFam" id="1.10.287.110:FF:000019">
    <property type="entry name" value="dnaJ homolog subfamily C member 27"/>
    <property type="match status" value="1"/>
</dbReference>
<dbReference type="eggNOG" id="KOG0098">
    <property type="taxonomic scope" value="Eukaryota"/>
</dbReference>
<dbReference type="GO" id="GO:0005634">
    <property type="term" value="C:nucleus"/>
    <property type="evidence" value="ECO:0007669"/>
    <property type="project" value="UniProtKB-SubCell"/>
</dbReference>
<dbReference type="InterPro" id="IPR036869">
    <property type="entry name" value="J_dom_sf"/>
</dbReference>
<evidence type="ECO:0000259" key="5">
    <source>
        <dbReference type="PROSITE" id="PS50076"/>
    </source>
</evidence>
<dbReference type="InterPro" id="IPR050227">
    <property type="entry name" value="Rab"/>
</dbReference>
<evidence type="ECO:0000256" key="1">
    <source>
        <dbReference type="ARBA" id="ARBA00004123"/>
    </source>
</evidence>
<dbReference type="Gene3D" id="1.10.287.110">
    <property type="entry name" value="DnaJ domain"/>
    <property type="match status" value="1"/>
</dbReference>
<dbReference type="SMART" id="SM00176">
    <property type="entry name" value="RAN"/>
    <property type="match status" value="1"/>
</dbReference>
<evidence type="ECO:0000256" key="2">
    <source>
        <dbReference type="ARBA" id="ARBA00022741"/>
    </source>
</evidence>
<sequence>MPENSDNQRKKWLRIKIISMGDPQVGKSCIIKRYCEKRFVSKYMATIGIDYGVTKMNIKDKRVKVNIFDMSGDPIYYEIRNEFYKDSQGALLVYDVCKQSSFESLKKWIEEMKKEIDNPDSVNKMVIVVCGNKTDLGGRRVISESDGRLWADSYGYYYFETSANNDTGIHEAFETLVQSVVTTVTTGSRPTSGSSLNYSREQAELVTKIKASRDNYERLGVQPGANKDEINKAYRKLAVQLHPDKNTAPGSDEAFKAVVGARAALLGTR</sequence>
<dbReference type="SUPFAM" id="SSF46565">
    <property type="entry name" value="Chaperone J-domain"/>
    <property type="match status" value="1"/>
</dbReference>
<dbReference type="SMART" id="SM00173">
    <property type="entry name" value="RAS"/>
    <property type="match status" value="1"/>
</dbReference>
<dbReference type="GO" id="GO:0003924">
    <property type="term" value="F:GTPase activity"/>
    <property type="evidence" value="ECO:0000318"/>
    <property type="project" value="GO_Central"/>
</dbReference>
<keyword evidence="7" id="KW-1185">Reference proteome</keyword>
<name>B3S134_TRIAD</name>
<dbReference type="STRING" id="10228.B3S134"/>
<dbReference type="KEGG" id="tad:TRIADDRAFT_27662"/>
<dbReference type="OrthoDB" id="8830751at2759"/>
<reference evidence="6 7" key="1">
    <citation type="journal article" date="2008" name="Nature">
        <title>The Trichoplax genome and the nature of placozoans.</title>
        <authorList>
            <person name="Srivastava M."/>
            <person name="Begovic E."/>
            <person name="Chapman J."/>
            <person name="Putnam N.H."/>
            <person name="Hellsten U."/>
            <person name="Kawashima T."/>
            <person name="Kuo A."/>
            <person name="Mitros T."/>
            <person name="Salamov A."/>
            <person name="Carpenter M.L."/>
            <person name="Signorovitch A.Y."/>
            <person name="Moreno M.A."/>
            <person name="Kamm K."/>
            <person name="Grimwood J."/>
            <person name="Schmutz J."/>
            <person name="Shapiro H."/>
            <person name="Grigoriev I.V."/>
            <person name="Buss L.W."/>
            <person name="Schierwater B."/>
            <person name="Dellaporta S.L."/>
            <person name="Rokhsar D.S."/>
        </authorList>
    </citation>
    <scope>NUCLEOTIDE SEQUENCE [LARGE SCALE GENOMIC DNA]</scope>
    <source>
        <strain evidence="6 7">Grell-BS-1999</strain>
    </source>
</reference>
<feature type="domain" description="J" evidence="5">
    <location>
        <begin position="214"/>
        <end position="269"/>
    </location>
</feature>
<comment type="subcellular location">
    <subcellularLocation>
        <location evidence="1">Nucleus</location>
    </subcellularLocation>
</comment>
<dbReference type="OMA" id="NMENVVF"/>
<keyword evidence="2" id="KW-0547">Nucleotide-binding</keyword>
<dbReference type="GeneID" id="6755292"/>
<dbReference type="PRINTS" id="PR00449">
    <property type="entry name" value="RASTRNSFRMNG"/>
</dbReference>
<dbReference type="Gene3D" id="3.40.50.300">
    <property type="entry name" value="P-loop containing nucleotide triphosphate hydrolases"/>
    <property type="match status" value="1"/>
</dbReference>
<protein>
    <recommendedName>
        <fullName evidence="5">J domain-containing protein</fullName>
    </recommendedName>
</protein>
<dbReference type="SMART" id="SM00174">
    <property type="entry name" value="RHO"/>
    <property type="match status" value="1"/>
</dbReference>
<dbReference type="PROSITE" id="PS51421">
    <property type="entry name" value="RAS"/>
    <property type="match status" value="1"/>
</dbReference>
<dbReference type="PROSITE" id="PS51419">
    <property type="entry name" value="RAB"/>
    <property type="match status" value="1"/>
</dbReference>
<dbReference type="GO" id="GO:0005525">
    <property type="term" value="F:GTP binding"/>
    <property type="evidence" value="ECO:0007669"/>
    <property type="project" value="UniProtKB-KW"/>
</dbReference>
<dbReference type="HOGENOM" id="CLU_041217_16_0_1"/>
<gene>
    <name evidence="6" type="ORF">TRIADDRAFT_27662</name>
</gene>
<dbReference type="InParanoid" id="B3S134"/>
<dbReference type="PROSITE" id="PS50076">
    <property type="entry name" value="DNAJ_2"/>
    <property type="match status" value="1"/>
</dbReference>
<dbReference type="NCBIfam" id="TIGR00231">
    <property type="entry name" value="small_GTP"/>
    <property type="match status" value="1"/>
</dbReference>
<dbReference type="CDD" id="cd04119">
    <property type="entry name" value="RJL"/>
    <property type="match status" value="1"/>
</dbReference>
<accession>B3S134</accession>
<dbReference type="CTD" id="6755292"/>
<dbReference type="InterPro" id="IPR001623">
    <property type="entry name" value="DnaJ_domain"/>
</dbReference>
<dbReference type="GO" id="GO:0006886">
    <property type="term" value="P:intracellular protein transport"/>
    <property type="evidence" value="ECO:0000318"/>
    <property type="project" value="GO_Central"/>
</dbReference>
<dbReference type="AlphaFoldDB" id="B3S134"/>
<proteinExistence type="predicted"/>
<dbReference type="InterPro" id="IPR001806">
    <property type="entry name" value="Small_GTPase"/>
</dbReference>
<evidence type="ECO:0000256" key="3">
    <source>
        <dbReference type="ARBA" id="ARBA00023134"/>
    </source>
</evidence>
<evidence type="ECO:0000313" key="6">
    <source>
        <dbReference type="EMBL" id="EDV23169.1"/>
    </source>
</evidence>
<dbReference type="PhylomeDB" id="B3S134"/>
<evidence type="ECO:0000256" key="4">
    <source>
        <dbReference type="ARBA" id="ARBA00023242"/>
    </source>
</evidence>
<dbReference type="Pfam" id="PF00226">
    <property type="entry name" value="DnaJ"/>
    <property type="match status" value="1"/>
</dbReference>
<dbReference type="RefSeq" id="XP_002114079.1">
    <property type="nucleotide sequence ID" value="XM_002114043.1"/>
</dbReference>
<organism evidence="6 7">
    <name type="scientific">Trichoplax adhaerens</name>
    <name type="common">Trichoplax reptans</name>
    <dbReference type="NCBI Taxonomy" id="10228"/>
    <lineage>
        <taxon>Eukaryota</taxon>
        <taxon>Metazoa</taxon>
        <taxon>Placozoa</taxon>
        <taxon>Uniplacotomia</taxon>
        <taxon>Trichoplacea</taxon>
        <taxon>Trichoplacidae</taxon>
        <taxon>Trichoplax</taxon>
    </lineage>
</organism>
<dbReference type="Pfam" id="PF00071">
    <property type="entry name" value="Ras"/>
    <property type="match status" value="1"/>
</dbReference>
<dbReference type="EMBL" id="DS985247">
    <property type="protein sequence ID" value="EDV23169.1"/>
    <property type="molecule type" value="Genomic_DNA"/>
</dbReference>
<dbReference type="SMART" id="SM00175">
    <property type="entry name" value="RAB"/>
    <property type="match status" value="1"/>
</dbReference>
<dbReference type="Proteomes" id="UP000009022">
    <property type="component" value="Unassembled WGS sequence"/>
</dbReference>
<dbReference type="InterPro" id="IPR027417">
    <property type="entry name" value="P-loop_NTPase"/>
</dbReference>
<dbReference type="SUPFAM" id="SSF52540">
    <property type="entry name" value="P-loop containing nucleoside triphosphate hydrolases"/>
    <property type="match status" value="1"/>
</dbReference>
<dbReference type="FunFam" id="3.40.50.300:FF:000697">
    <property type="entry name" value="DnaJ homolog subfamily C member 27"/>
    <property type="match status" value="1"/>
</dbReference>
<dbReference type="PANTHER" id="PTHR47977">
    <property type="entry name" value="RAS-RELATED PROTEIN RAB"/>
    <property type="match status" value="1"/>
</dbReference>